<evidence type="ECO:0000313" key="1">
    <source>
        <dbReference type="EMBL" id="ASU83878.1"/>
    </source>
</evidence>
<organism evidence="1 2">
    <name type="scientific">Nocardiopsis gilva YIM 90087</name>
    <dbReference type="NCBI Taxonomy" id="1235441"/>
    <lineage>
        <taxon>Bacteria</taxon>
        <taxon>Bacillati</taxon>
        <taxon>Actinomycetota</taxon>
        <taxon>Actinomycetes</taxon>
        <taxon>Streptosporangiales</taxon>
        <taxon>Nocardiopsidaceae</taxon>
        <taxon>Nocardiopsis</taxon>
    </lineage>
</organism>
<protein>
    <submittedName>
        <fullName evidence="1">Uncharacterized protein</fullName>
    </submittedName>
</protein>
<dbReference type="EMBL" id="CP022753">
    <property type="protein sequence ID" value="ASU83878.1"/>
    <property type="molecule type" value="Genomic_DNA"/>
</dbReference>
<gene>
    <name evidence="1" type="ORF">CDO52_14780</name>
</gene>
<name>A0A223S6X9_9ACTN</name>
<keyword evidence="2" id="KW-1185">Reference proteome</keyword>
<sequence>MIRGAKATATICWWSKKRGGWRGASIDGRIYDTRSDGKYAAFKIHWRSRKGRPWKSHTRVLETTEGDYAPTSTRVKSYREKWYPIKDLWIKACRSDGACDRYWR</sequence>
<dbReference type="AlphaFoldDB" id="A0A223S6X9"/>
<evidence type="ECO:0000313" key="2">
    <source>
        <dbReference type="Proteomes" id="UP000215005"/>
    </source>
</evidence>
<dbReference type="Proteomes" id="UP000215005">
    <property type="component" value="Chromosome"/>
</dbReference>
<proteinExistence type="predicted"/>
<accession>A0A223S6X9</accession>
<dbReference type="KEGG" id="ngv:CDO52_14780"/>
<reference evidence="1 2" key="1">
    <citation type="submission" date="2017-08" db="EMBL/GenBank/DDBJ databases">
        <title>The complete genome sequence of Nocardiopsis gilva YIM 90087.</title>
        <authorList>
            <person name="Yin M."/>
            <person name="Tang S."/>
        </authorList>
    </citation>
    <scope>NUCLEOTIDE SEQUENCE [LARGE SCALE GENOMIC DNA]</scope>
    <source>
        <strain evidence="1 2">YIM 90087</strain>
    </source>
</reference>